<keyword evidence="3 5" id="KW-0131">Cell cycle</keyword>
<dbReference type="GO" id="GO:0043093">
    <property type="term" value="P:FtsZ-dependent cytokinesis"/>
    <property type="evidence" value="ECO:0007669"/>
    <property type="project" value="UniProtKB-UniRule"/>
</dbReference>
<dbReference type="InterPro" id="IPR038594">
    <property type="entry name" value="SepF-like_sf"/>
</dbReference>
<dbReference type="InterPro" id="IPR007561">
    <property type="entry name" value="Cell_div_SepF/SepF-rel"/>
</dbReference>
<dbReference type="Proteomes" id="UP000194933">
    <property type="component" value="Unassembled WGS sequence"/>
</dbReference>
<feature type="compositionally biased region" description="Polar residues" evidence="6">
    <location>
        <begin position="37"/>
        <end position="64"/>
    </location>
</feature>
<comment type="similarity">
    <text evidence="5">Belongs to the SepF family.</text>
</comment>
<comment type="caution">
    <text evidence="7">The sequence shown here is derived from an EMBL/GenBank/DDBJ whole genome shotgun (WGS) entry which is preliminary data.</text>
</comment>
<keyword evidence="2 5" id="KW-0717">Septation</keyword>
<keyword evidence="5" id="KW-0963">Cytoplasm</keyword>
<evidence type="ECO:0000256" key="2">
    <source>
        <dbReference type="ARBA" id="ARBA00023210"/>
    </source>
</evidence>
<evidence type="ECO:0000256" key="1">
    <source>
        <dbReference type="ARBA" id="ARBA00022618"/>
    </source>
</evidence>
<dbReference type="Gene3D" id="3.30.110.150">
    <property type="entry name" value="SepF-like protein"/>
    <property type="match status" value="1"/>
</dbReference>
<gene>
    <name evidence="5" type="primary">sepF</name>
    <name evidence="7" type="ORF">A5844_002340</name>
</gene>
<dbReference type="GO" id="GO:0000917">
    <property type="term" value="P:division septum assembly"/>
    <property type="evidence" value="ECO:0007669"/>
    <property type="project" value="UniProtKB-KW"/>
</dbReference>
<evidence type="ECO:0000313" key="8">
    <source>
        <dbReference type="Proteomes" id="UP000194933"/>
    </source>
</evidence>
<reference evidence="7 8" key="1">
    <citation type="submission" date="2017-05" db="EMBL/GenBank/DDBJ databases">
        <title>The Genome Sequence of Enterococcus sp. 10A9_DIV0425.</title>
        <authorList>
            <consortium name="The Broad Institute Genomics Platform"/>
            <consortium name="The Broad Institute Genomic Center for Infectious Diseases"/>
            <person name="Earl A."/>
            <person name="Manson A."/>
            <person name="Schwartman J."/>
            <person name="Gilmore M."/>
            <person name="Abouelleil A."/>
            <person name="Cao P."/>
            <person name="Chapman S."/>
            <person name="Cusick C."/>
            <person name="Shea T."/>
            <person name="Young S."/>
            <person name="Neafsey D."/>
            <person name="Nusbaum C."/>
            <person name="Birren B."/>
        </authorList>
    </citation>
    <scope>NUCLEOTIDE SEQUENCE [LARGE SCALE GENOMIC DNA]</scope>
    <source>
        <strain evidence="7 8">10A9_DIV0425</strain>
    </source>
</reference>
<dbReference type="PANTHER" id="PTHR35798:SF1">
    <property type="entry name" value="CELL DIVISION PROTEIN SEPF"/>
    <property type="match status" value="1"/>
</dbReference>
<comment type="subcellular location">
    <subcellularLocation>
        <location evidence="5">Cytoplasm</location>
    </subcellularLocation>
    <text evidence="5">Localizes to the division site, in a FtsZ-dependent manner.</text>
</comment>
<evidence type="ECO:0000256" key="3">
    <source>
        <dbReference type="ARBA" id="ARBA00023306"/>
    </source>
</evidence>
<name>A0A242JXA3_9ENTE</name>
<evidence type="ECO:0000256" key="6">
    <source>
        <dbReference type="SAM" id="MobiDB-lite"/>
    </source>
</evidence>
<dbReference type="AlphaFoldDB" id="A0A242JXA3"/>
<protein>
    <recommendedName>
        <fullName evidence="5">Cell division protein SepF</fullName>
    </recommendedName>
</protein>
<proteinExistence type="inferred from homology"/>
<feature type="region of interest" description="Disordered" evidence="6">
    <location>
        <begin position="21"/>
        <end position="107"/>
    </location>
</feature>
<dbReference type="RefSeq" id="WP_086285386.1">
    <property type="nucleotide sequence ID" value="NZ_NGMO01000004.1"/>
</dbReference>
<dbReference type="EMBL" id="NGMO01000004">
    <property type="protein sequence ID" value="OTP09561.1"/>
    <property type="molecule type" value="Genomic_DNA"/>
</dbReference>
<evidence type="ECO:0000256" key="4">
    <source>
        <dbReference type="ARBA" id="ARBA00044936"/>
    </source>
</evidence>
<keyword evidence="8" id="KW-1185">Reference proteome</keyword>
<keyword evidence="1 5" id="KW-0132">Cell division</keyword>
<comment type="function">
    <text evidence="4 5">Cell division protein that is part of the divisome complex and is recruited early to the Z-ring. Probably stimulates Z-ring formation, perhaps through the cross-linking of FtsZ protofilaments. Its function overlaps with FtsA.</text>
</comment>
<organism evidence="7 8">
    <name type="scientific">Candidatus Enterococcus wittei</name>
    <dbReference type="NCBI Taxonomy" id="1987383"/>
    <lineage>
        <taxon>Bacteria</taxon>
        <taxon>Bacillati</taxon>
        <taxon>Bacillota</taxon>
        <taxon>Bacilli</taxon>
        <taxon>Lactobacillales</taxon>
        <taxon>Enterococcaceae</taxon>
        <taxon>Enterococcus</taxon>
    </lineage>
</organism>
<dbReference type="HAMAP" id="MF_01197">
    <property type="entry name" value="SepF"/>
    <property type="match status" value="1"/>
</dbReference>
<dbReference type="PANTHER" id="PTHR35798">
    <property type="entry name" value="CELL DIVISION PROTEIN SEPF"/>
    <property type="match status" value="1"/>
</dbReference>
<dbReference type="GO" id="GO:0005737">
    <property type="term" value="C:cytoplasm"/>
    <property type="evidence" value="ECO:0007669"/>
    <property type="project" value="UniProtKB-SubCell"/>
</dbReference>
<sequence>MPLLNRGAIANFFGLADEEEYEYEEYPETQKKVAIQPNKNQYQQNHAATGTQSREKQPSPTTKTRPAVRENVPTNETKKVIELHQSSTKNVQKEQRTARPTSQPKTGLAGKITVMEPRAYSEAMTIAKRIIAGEATLVNFRLVEEKQARRIVDFLTGTVYALDGDIKRVGDEIFLCTPNGMEIDSSTAQSFADMNMFDL</sequence>
<dbReference type="STRING" id="1987383.A5844_002340"/>
<comment type="subunit">
    <text evidence="5">Homodimer. Interacts with FtsZ.</text>
</comment>
<dbReference type="Pfam" id="PF04472">
    <property type="entry name" value="SepF"/>
    <property type="match status" value="1"/>
</dbReference>
<evidence type="ECO:0000313" key="7">
    <source>
        <dbReference type="EMBL" id="OTP09561.1"/>
    </source>
</evidence>
<evidence type="ECO:0000256" key="5">
    <source>
        <dbReference type="HAMAP-Rule" id="MF_01197"/>
    </source>
</evidence>
<accession>A0A242JXA3</accession>
<dbReference type="InterPro" id="IPR023052">
    <property type="entry name" value="Cell_div_SepF"/>
</dbReference>